<dbReference type="AlphaFoldDB" id="A0A075JY31"/>
<gene>
    <name evidence="1" type="ORF">HY57_04095</name>
</gene>
<dbReference type="KEGG" id="dja:HY57_04095"/>
<proteinExistence type="predicted"/>
<sequence>MLGLLLLQGMSTPARAGSSVQLFKDDGAPRFSFYLACVSKTVQCEIIEQMFGHWADDRQVTVHSLTPDEAARFPADPVSPSADTPYLITVRYAPEMASVSNSLDAGSSGLPIVSYVANVRVFDTSSGKLVKSMTWHQERMADRDHGSANPYLEAQVRDFLKHLDPSYKPAAS</sequence>
<organism evidence="1 2">
    <name type="scientific">Dyella japonica A8</name>
    <dbReference type="NCBI Taxonomy" id="1217721"/>
    <lineage>
        <taxon>Bacteria</taxon>
        <taxon>Pseudomonadati</taxon>
        <taxon>Pseudomonadota</taxon>
        <taxon>Gammaproteobacteria</taxon>
        <taxon>Lysobacterales</taxon>
        <taxon>Rhodanobacteraceae</taxon>
        <taxon>Dyella</taxon>
    </lineage>
</organism>
<name>A0A075JY31_9GAMM</name>
<accession>A0A075JY31</accession>
<dbReference type="STRING" id="1217721.HY57_04095"/>
<dbReference type="PATRIC" id="fig|1217721.7.peg.856"/>
<dbReference type="Proteomes" id="UP000027987">
    <property type="component" value="Chromosome"/>
</dbReference>
<reference evidence="1 2" key="1">
    <citation type="submission" date="2014-07" db="EMBL/GenBank/DDBJ databases">
        <title>Complete Genome Sequence of Dyella japonica Strain A8 Isolated from Malaysian Tropical Soil.</title>
        <authorList>
            <person name="Hui R.K.H."/>
            <person name="Chen J.-W."/>
            <person name="Chan K.-G."/>
            <person name="Leung F.C.C."/>
        </authorList>
    </citation>
    <scope>NUCLEOTIDE SEQUENCE [LARGE SCALE GENOMIC DNA]</scope>
    <source>
        <strain evidence="1 2">A8</strain>
    </source>
</reference>
<evidence type="ECO:0000313" key="1">
    <source>
        <dbReference type="EMBL" id="AIF46500.1"/>
    </source>
</evidence>
<dbReference type="EMBL" id="CP008884">
    <property type="protein sequence ID" value="AIF46500.1"/>
    <property type="molecule type" value="Genomic_DNA"/>
</dbReference>
<protein>
    <submittedName>
        <fullName evidence="1">Uncharacterized protein</fullName>
    </submittedName>
</protein>
<keyword evidence="2" id="KW-1185">Reference proteome</keyword>
<evidence type="ECO:0000313" key="2">
    <source>
        <dbReference type="Proteomes" id="UP000027987"/>
    </source>
</evidence>
<dbReference type="HOGENOM" id="CLU_1552876_0_0_6"/>